<name>A0A644ZI61_9ZZZZ</name>
<proteinExistence type="predicted"/>
<reference evidence="1" key="1">
    <citation type="submission" date="2019-08" db="EMBL/GenBank/DDBJ databases">
        <authorList>
            <person name="Kucharzyk K."/>
            <person name="Murdoch R.W."/>
            <person name="Higgins S."/>
            <person name="Loffler F."/>
        </authorList>
    </citation>
    <scope>NUCLEOTIDE SEQUENCE</scope>
</reference>
<dbReference type="AlphaFoldDB" id="A0A644ZI61"/>
<organism evidence="1">
    <name type="scientific">bioreactor metagenome</name>
    <dbReference type="NCBI Taxonomy" id="1076179"/>
    <lineage>
        <taxon>unclassified sequences</taxon>
        <taxon>metagenomes</taxon>
        <taxon>ecological metagenomes</taxon>
    </lineage>
</organism>
<dbReference type="PANTHER" id="PTHR21599">
    <property type="entry name" value="GLYCERATE KINASE"/>
    <property type="match status" value="1"/>
</dbReference>
<dbReference type="EMBL" id="VSSQ01008267">
    <property type="protein sequence ID" value="MPM38383.1"/>
    <property type="molecule type" value="Genomic_DNA"/>
</dbReference>
<keyword evidence="1" id="KW-0418">Kinase</keyword>
<dbReference type="InterPro" id="IPR004381">
    <property type="entry name" value="Glycerate_kinase"/>
</dbReference>
<dbReference type="SUPFAM" id="SSF110738">
    <property type="entry name" value="Glycerate kinase I"/>
    <property type="match status" value="1"/>
</dbReference>
<dbReference type="GO" id="GO:0031388">
    <property type="term" value="P:organic acid phosphorylation"/>
    <property type="evidence" value="ECO:0007669"/>
    <property type="project" value="InterPro"/>
</dbReference>
<keyword evidence="1" id="KW-0808">Transferase</keyword>
<sequence>MAYLNGELKPGVEIILDEIGIDSALQNIDFVITGEGRIDSQSAMGKAPVGVAKRAKKQGAKVIGIAGCVSDDACLCNNAGIDSIFAVADKAMSLEEAMDRETTQKNIKKTVIQIFNLIKCL</sequence>
<accession>A0A644ZI61</accession>
<comment type="caution">
    <text evidence="1">The sequence shown here is derived from an EMBL/GenBank/DDBJ whole genome shotgun (WGS) entry which is preliminary data.</text>
</comment>
<dbReference type="InterPro" id="IPR036129">
    <property type="entry name" value="Glycerate_kinase_sf"/>
</dbReference>
<dbReference type="Gene3D" id="3.40.50.10350">
    <property type="entry name" value="Glycerate kinase, domain 1"/>
    <property type="match status" value="1"/>
</dbReference>
<dbReference type="PANTHER" id="PTHR21599:SF0">
    <property type="entry name" value="GLYCERATE KINASE"/>
    <property type="match status" value="1"/>
</dbReference>
<dbReference type="Pfam" id="PF02595">
    <property type="entry name" value="Gly_kinase"/>
    <property type="match status" value="1"/>
</dbReference>
<dbReference type="GO" id="GO:0008887">
    <property type="term" value="F:glycerate kinase activity"/>
    <property type="evidence" value="ECO:0007669"/>
    <property type="project" value="UniProtKB-EC"/>
</dbReference>
<evidence type="ECO:0000313" key="1">
    <source>
        <dbReference type="EMBL" id="MPM38383.1"/>
    </source>
</evidence>
<dbReference type="InterPro" id="IPR018197">
    <property type="entry name" value="Glycerate_kinase_RE-like"/>
</dbReference>
<protein>
    <submittedName>
        <fullName evidence="1">Glycerate 3-kinase</fullName>
        <ecNumber evidence="1">2.7.1.31</ecNumber>
    </submittedName>
</protein>
<gene>
    <name evidence="1" type="primary">glxK_5</name>
    <name evidence="1" type="ORF">SDC9_85012</name>
</gene>
<dbReference type="EC" id="2.7.1.31" evidence="1"/>